<evidence type="ECO:0000256" key="1">
    <source>
        <dbReference type="SAM" id="Phobius"/>
    </source>
</evidence>
<organism evidence="2">
    <name type="scientific">Eutreptiella gymnastica</name>
    <dbReference type="NCBI Taxonomy" id="73025"/>
    <lineage>
        <taxon>Eukaryota</taxon>
        <taxon>Discoba</taxon>
        <taxon>Euglenozoa</taxon>
        <taxon>Euglenida</taxon>
        <taxon>Spirocuta</taxon>
        <taxon>Euglenophyceae</taxon>
        <taxon>Eutreptiales</taxon>
        <taxon>Eutreptiaceae</taxon>
        <taxon>Eutreptiella</taxon>
    </lineage>
</organism>
<feature type="transmembrane region" description="Helical" evidence="1">
    <location>
        <begin position="5"/>
        <end position="22"/>
    </location>
</feature>
<keyword evidence="1" id="KW-1133">Transmembrane helix</keyword>
<dbReference type="AlphaFoldDB" id="A0A7S4CH99"/>
<feature type="transmembrane region" description="Helical" evidence="1">
    <location>
        <begin position="42"/>
        <end position="62"/>
    </location>
</feature>
<dbReference type="EMBL" id="HBJA01025313">
    <property type="protein sequence ID" value="CAE0797098.1"/>
    <property type="molecule type" value="Transcribed_RNA"/>
</dbReference>
<sequence>MGSSIYWYLIIIIIIFFLIRVPRCAIHVSSPDSSAGFDFLQIMIFFLQMGWWHKIAALWMLLKMQSIIRSCSCVERWHIHEIWPGRVGCSAPQFLVYIFWRLNADVSSFFAVHVSSFFAVHSMNFAPALFDQVDDKDNSE</sequence>
<keyword evidence="1" id="KW-0812">Transmembrane</keyword>
<protein>
    <submittedName>
        <fullName evidence="2">Uncharacterized protein</fullName>
    </submittedName>
</protein>
<gene>
    <name evidence="2" type="ORF">EGYM00163_LOCUS8218</name>
</gene>
<reference evidence="2" key="1">
    <citation type="submission" date="2021-01" db="EMBL/GenBank/DDBJ databases">
        <authorList>
            <person name="Corre E."/>
            <person name="Pelletier E."/>
            <person name="Niang G."/>
            <person name="Scheremetjew M."/>
            <person name="Finn R."/>
            <person name="Kale V."/>
            <person name="Holt S."/>
            <person name="Cochrane G."/>
            <person name="Meng A."/>
            <person name="Brown T."/>
            <person name="Cohen L."/>
        </authorList>
    </citation>
    <scope>NUCLEOTIDE SEQUENCE</scope>
    <source>
        <strain evidence="2">CCMP1594</strain>
    </source>
</reference>
<keyword evidence="1" id="KW-0472">Membrane</keyword>
<name>A0A7S4CH99_9EUGL</name>
<accession>A0A7S4CH99</accession>
<proteinExistence type="predicted"/>
<evidence type="ECO:0000313" key="2">
    <source>
        <dbReference type="EMBL" id="CAE0797098.1"/>
    </source>
</evidence>